<evidence type="ECO:0008006" key="3">
    <source>
        <dbReference type="Google" id="ProtNLM"/>
    </source>
</evidence>
<reference evidence="1 2" key="1">
    <citation type="journal article" date="2018" name="PLoS Genet.">
        <title>Population sequencing reveals clonal diversity and ancestral inbreeding in the grapevine cultivar Chardonnay.</title>
        <authorList>
            <person name="Roach M.J."/>
            <person name="Johnson D.L."/>
            <person name="Bohlmann J."/>
            <person name="van Vuuren H.J."/>
            <person name="Jones S.J."/>
            <person name="Pretorius I.S."/>
            <person name="Schmidt S.A."/>
            <person name="Borneman A.R."/>
        </authorList>
    </citation>
    <scope>NUCLEOTIDE SEQUENCE [LARGE SCALE GENOMIC DNA]</scope>
    <source>
        <strain evidence="2">cv. Chardonnay</strain>
        <tissue evidence="1">Leaf</tissue>
    </source>
</reference>
<dbReference type="InterPro" id="IPR053134">
    <property type="entry name" value="RNA-dir_DNA_polymerase"/>
</dbReference>
<dbReference type="Proteomes" id="UP000288805">
    <property type="component" value="Unassembled WGS sequence"/>
</dbReference>
<dbReference type="PANTHER" id="PTHR24559:SF431">
    <property type="entry name" value="RNA-DIRECTED DNA POLYMERASE HOMOLOG"/>
    <property type="match status" value="1"/>
</dbReference>
<dbReference type="EMBL" id="QGNW01001580">
    <property type="protein sequence ID" value="RVW36202.1"/>
    <property type="molecule type" value="Genomic_DNA"/>
</dbReference>
<dbReference type="AlphaFoldDB" id="A0A438DL42"/>
<comment type="caution">
    <text evidence="1">The sequence shown here is derived from an EMBL/GenBank/DDBJ whole genome shotgun (WGS) entry which is preliminary data.</text>
</comment>
<accession>A0A438DL42</accession>
<dbReference type="InterPro" id="IPR043128">
    <property type="entry name" value="Rev_trsase/Diguanyl_cyclase"/>
</dbReference>
<organism evidence="1 2">
    <name type="scientific">Vitis vinifera</name>
    <name type="common">Grape</name>
    <dbReference type="NCBI Taxonomy" id="29760"/>
    <lineage>
        <taxon>Eukaryota</taxon>
        <taxon>Viridiplantae</taxon>
        <taxon>Streptophyta</taxon>
        <taxon>Embryophyta</taxon>
        <taxon>Tracheophyta</taxon>
        <taxon>Spermatophyta</taxon>
        <taxon>Magnoliopsida</taxon>
        <taxon>eudicotyledons</taxon>
        <taxon>Gunneridae</taxon>
        <taxon>Pentapetalae</taxon>
        <taxon>rosids</taxon>
        <taxon>Vitales</taxon>
        <taxon>Vitaceae</taxon>
        <taxon>Viteae</taxon>
        <taxon>Vitis</taxon>
    </lineage>
</organism>
<dbReference type="SUPFAM" id="SSF56672">
    <property type="entry name" value="DNA/RNA polymerases"/>
    <property type="match status" value="1"/>
</dbReference>
<dbReference type="PANTHER" id="PTHR24559">
    <property type="entry name" value="TRANSPOSON TY3-I GAG-POL POLYPROTEIN"/>
    <property type="match status" value="1"/>
</dbReference>
<dbReference type="InterPro" id="IPR043502">
    <property type="entry name" value="DNA/RNA_pol_sf"/>
</dbReference>
<sequence length="331" mass="37837">MLCATTGRERVSAVQCTFTVESARPVNDPITFPSITLIKGHNITMRRGTSCPSQPAYSQRMIFYSRGFTSYNTIIRLSYLHKMKVIPSTYHKMVSYLTESGDECGNVGEMLCKNKDILVWIHSEMLGIDLAIPMFPHDKEKMTFITHKELYFYKIMSLGLMNIGATYQQLMTHIFKPLIGRTLEVYIDDIVIKRITRSKKLLHLEEAFSLMCSRSGSSESSVRNPCSTSKKEVQRLTGCLITLVEPPQKWTRSNNEEQWRVLHVDEASRTSEARIGLTQQFLTGEQIEQVVCLNFPVSNIEAKYEAILMRRSSLSSHNHESRNQKQFTTSG</sequence>
<dbReference type="Gene3D" id="3.10.10.10">
    <property type="entry name" value="HIV Type 1 Reverse Transcriptase, subunit A, domain 1"/>
    <property type="match status" value="1"/>
</dbReference>
<protein>
    <recommendedName>
        <fullName evidence="3">Reverse transcriptase domain-containing protein</fullName>
    </recommendedName>
</protein>
<evidence type="ECO:0000313" key="2">
    <source>
        <dbReference type="Proteomes" id="UP000288805"/>
    </source>
</evidence>
<dbReference type="Gene3D" id="3.30.70.270">
    <property type="match status" value="1"/>
</dbReference>
<gene>
    <name evidence="1" type="ORF">CK203_113781</name>
</gene>
<name>A0A438DL42_VITVI</name>
<proteinExistence type="predicted"/>
<evidence type="ECO:0000313" key="1">
    <source>
        <dbReference type="EMBL" id="RVW36202.1"/>
    </source>
</evidence>